<dbReference type="EMBL" id="JACIVA010000016">
    <property type="protein sequence ID" value="MBB1096550.1"/>
    <property type="molecule type" value="Genomic_DNA"/>
</dbReference>
<dbReference type="PANTHER" id="PTHR42798:SF2">
    <property type="entry name" value="ABC TRANSPORTER ATP-BINDING PROTEIN MG467-RELATED"/>
    <property type="match status" value="1"/>
</dbReference>
<dbReference type="GO" id="GO:0006865">
    <property type="term" value="P:amino acid transport"/>
    <property type="evidence" value="ECO:0007669"/>
    <property type="project" value="UniProtKB-KW"/>
</dbReference>
<dbReference type="FunFam" id="3.40.50.300:FF:000032">
    <property type="entry name" value="Export ABC transporter ATP-binding protein"/>
    <property type="match status" value="1"/>
</dbReference>
<keyword evidence="4 7" id="KW-0067">ATP-binding</keyword>
<name>A0A7W3UK96_9LACO</name>
<dbReference type="GO" id="GO:0098796">
    <property type="term" value="C:membrane protein complex"/>
    <property type="evidence" value="ECO:0007669"/>
    <property type="project" value="UniProtKB-ARBA"/>
</dbReference>
<dbReference type="PROSITE" id="PS00211">
    <property type="entry name" value="ABC_TRANSPORTER_1"/>
    <property type="match status" value="1"/>
</dbReference>
<dbReference type="InterPro" id="IPR017911">
    <property type="entry name" value="MacB-like_ATP-bd"/>
</dbReference>
<dbReference type="AlphaFoldDB" id="A0A7W3UK96"/>
<evidence type="ECO:0000256" key="2">
    <source>
        <dbReference type="ARBA" id="ARBA00022448"/>
    </source>
</evidence>
<dbReference type="Proteomes" id="UP000517106">
    <property type="component" value="Unassembled WGS sequence"/>
</dbReference>
<dbReference type="Pfam" id="PF00005">
    <property type="entry name" value="ABC_tran"/>
    <property type="match status" value="1"/>
</dbReference>
<dbReference type="RefSeq" id="WP_182595169.1">
    <property type="nucleotide sequence ID" value="NZ_JACIVA010000016.1"/>
</dbReference>
<dbReference type="InterPro" id="IPR003593">
    <property type="entry name" value="AAA+_ATPase"/>
</dbReference>
<evidence type="ECO:0000256" key="1">
    <source>
        <dbReference type="ARBA" id="ARBA00005417"/>
    </source>
</evidence>
<dbReference type="InterPro" id="IPR003439">
    <property type="entry name" value="ABC_transporter-like_ATP-bd"/>
</dbReference>
<keyword evidence="5" id="KW-0029">Amino-acid transport</keyword>
<dbReference type="Gene3D" id="3.40.50.300">
    <property type="entry name" value="P-loop containing nucleotide triphosphate hydrolases"/>
    <property type="match status" value="1"/>
</dbReference>
<keyword evidence="3" id="KW-0547">Nucleotide-binding</keyword>
<dbReference type="PANTHER" id="PTHR42798">
    <property type="entry name" value="LIPOPROTEIN-RELEASING SYSTEM ATP-BINDING PROTEIN LOLD"/>
    <property type="match status" value="1"/>
</dbReference>
<feature type="domain" description="ABC transporter" evidence="6">
    <location>
        <begin position="2"/>
        <end position="232"/>
    </location>
</feature>
<dbReference type="GO" id="GO:0005524">
    <property type="term" value="F:ATP binding"/>
    <property type="evidence" value="ECO:0007669"/>
    <property type="project" value="UniProtKB-KW"/>
</dbReference>
<comment type="similarity">
    <text evidence="1">Belongs to the ABC transporter superfamily.</text>
</comment>
<dbReference type="GO" id="GO:0016887">
    <property type="term" value="F:ATP hydrolysis activity"/>
    <property type="evidence" value="ECO:0007669"/>
    <property type="project" value="InterPro"/>
</dbReference>
<accession>A0A7W3UK96</accession>
<dbReference type="InterPro" id="IPR017871">
    <property type="entry name" value="ABC_transporter-like_CS"/>
</dbReference>
<dbReference type="PROSITE" id="PS50893">
    <property type="entry name" value="ABC_TRANSPORTER_2"/>
    <property type="match status" value="1"/>
</dbReference>
<protein>
    <submittedName>
        <fullName evidence="7">ABC transporter ATP-binding protein</fullName>
    </submittedName>
</protein>
<dbReference type="SUPFAM" id="SSF52540">
    <property type="entry name" value="P-loop containing nucleoside triphosphate hydrolases"/>
    <property type="match status" value="1"/>
</dbReference>
<evidence type="ECO:0000259" key="6">
    <source>
        <dbReference type="PROSITE" id="PS50893"/>
    </source>
</evidence>
<dbReference type="GO" id="GO:0022857">
    <property type="term" value="F:transmembrane transporter activity"/>
    <property type="evidence" value="ECO:0007669"/>
    <property type="project" value="UniProtKB-ARBA"/>
</dbReference>
<evidence type="ECO:0000313" key="7">
    <source>
        <dbReference type="EMBL" id="MBB1096550.1"/>
    </source>
</evidence>
<evidence type="ECO:0000256" key="5">
    <source>
        <dbReference type="ARBA" id="ARBA00022970"/>
    </source>
</evidence>
<keyword evidence="8" id="KW-1185">Reference proteome</keyword>
<evidence type="ECO:0000256" key="4">
    <source>
        <dbReference type="ARBA" id="ARBA00022840"/>
    </source>
</evidence>
<comment type="caution">
    <text evidence="7">The sequence shown here is derived from an EMBL/GenBank/DDBJ whole genome shotgun (WGS) entry which is preliminary data.</text>
</comment>
<dbReference type="InterPro" id="IPR027417">
    <property type="entry name" value="P-loop_NTPase"/>
</dbReference>
<evidence type="ECO:0000313" key="8">
    <source>
        <dbReference type="Proteomes" id="UP000517106"/>
    </source>
</evidence>
<dbReference type="SMART" id="SM00382">
    <property type="entry name" value="AAA"/>
    <property type="match status" value="1"/>
</dbReference>
<reference evidence="7 8" key="1">
    <citation type="submission" date="2020-07" db="EMBL/GenBank/DDBJ databases">
        <title>Description of Limosilactobacillus balticus sp. nov., Limosilactobacillus agrestis sp. nov., Limosilactobacillus albertensis sp. nov., Limosilactobacillus rudii sp. nov., Limosilactobacillus fastidiosus sp. nov., five novel Limosilactobacillus species isolated from the vertebrate gastrointestinal tract, and proposal of 6 subspecies of Limosilactobacillus reuteri adapted to the gastrointestinal tract of specific vertebrate hosts.</title>
        <authorList>
            <person name="Li F."/>
            <person name="Cheng C."/>
            <person name="Zheng J."/>
            <person name="Quevedo R.M."/>
            <person name="Li J."/>
            <person name="Roos S."/>
            <person name="Gaenzle M.G."/>
            <person name="Walter J."/>
        </authorList>
    </citation>
    <scope>NUCLEOTIDE SEQUENCE [LARGE SCALE GENOMIC DNA]</scope>
    <source>
        <strain evidence="7 8">STM2_1</strain>
    </source>
</reference>
<evidence type="ECO:0000256" key="3">
    <source>
        <dbReference type="ARBA" id="ARBA00022741"/>
    </source>
</evidence>
<dbReference type="CDD" id="cd03255">
    <property type="entry name" value="ABC_MJ0796_LolCDE_FtsE"/>
    <property type="match status" value="1"/>
</dbReference>
<proteinExistence type="inferred from homology"/>
<keyword evidence="2" id="KW-0813">Transport</keyword>
<gene>
    <name evidence="7" type="ORF">H5S09_00995</name>
</gene>
<sequence length="232" mass="26214">MITLKNINKYYQQGNHRFHVLHDINIEIDQGELVAIIGESGSGKSTLINIIGFLDDDFEGTYFYQDQPIHDYTRKQFSTLRNRNVGFVFQNFKLLRESTVADNVALPLLYAGKRRKEISSRVSEVLKQVGLAGYENQLPKNMSGGQQQRVSIARAISTHPKFLIADEPTGALDTETSQEIMNLFKHLNKQEGTTIIMVTHDPHVAEQCERVIKIIDGRVVSDSKDGELHATD</sequence>
<organism evidence="7 8">
    <name type="scientific">Limosilactobacillus rudii</name>
    <dbReference type="NCBI Taxonomy" id="2759755"/>
    <lineage>
        <taxon>Bacteria</taxon>
        <taxon>Bacillati</taxon>
        <taxon>Bacillota</taxon>
        <taxon>Bacilli</taxon>
        <taxon>Lactobacillales</taxon>
        <taxon>Lactobacillaceae</taxon>
        <taxon>Limosilactobacillus</taxon>
    </lineage>
</organism>